<dbReference type="Ensembl" id="ENSPFOT00000025135.1">
    <property type="protein sequence ID" value="ENSPFOP00000025675.1"/>
    <property type="gene ID" value="ENSPFOG00000022036.1"/>
</dbReference>
<reference evidence="4" key="3">
    <citation type="submission" date="2025-09" db="UniProtKB">
        <authorList>
            <consortium name="Ensembl"/>
        </authorList>
    </citation>
    <scope>IDENTIFICATION</scope>
</reference>
<dbReference type="Proteomes" id="UP000028760">
    <property type="component" value="Unassembled WGS sequence"/>
</dbReference>
<dbReference type="Gene3D" id="1.10.150.130">
    <property type="match status" value="1"/>
</dbReference>
<dbReference type="AlphaFoldDB" id="A0A096M2N4"/>
<dbReference type="InterPro" id="IPR011010">
    <property type="entry name" value="DNA_brk_join_enz"/>
</dbReference>
<evidence type="ECO:0000259" key="3">
    <source>
        <dbReference type="PROSITE" id="PS51900"/>
    </source>
</evidence>
<reference evidence="4" key="2">
    <citation type="submission" date="2025-08" db="UniProtKB">
        <authorList>
            <consortium name="Ensembl"/>
        </authorList>
    </citation>
    <scope>IDENTIFICATION</scope>
</reference>
<dbReference type="SUPFAM" id="SSF56349">
    <property type="entry name" value="DNA breaking-rejoining enzymes"/>
    <property type="match status" value="1"/>
</dbReference>
<evidence type="ECO:0000313" key="5">
    <source>
        <dbReference type="Proteomes" id="UP000028760"/>
    </source>
</evidence>
<feature type="transmembrane region" description="Helical" evidence="2">
    <location>
        <begin position="66"/>
        <end position="84"/>
    </location>
</feature>
<reference evidence="5" key="1">
    <citation type="submission" date="2013-10" db="EMBL/GenBank/DDBJ databases">
        <authorList>
            <person name="Schartl M."/>
            <person name="Warren W."/>
        </authorList>
    </citation>
    <scope>NUCLEOTIDE SEQUENCE [LARGE SCALE GENOMIC DNA]</scope>
    <source>
        <strain evidence="5">female</strain>
    </source>
</reference>
<dbReference type="EMBL" id="AYCK01012838">
    <property type="status" value="NOT_ANNOTATED_CDS"/>
    <property type="molecule type" value="Genomic_DNA"/>
</dbReference>
<keyword evidence="2" id="KW-0812">Transmembrane</keyword>
<dbReference type="eggNOG" id="ENOG502SDY1">
    <property type="taxonomic scope" value="Eukaryota"/>
</dbReference>
<feature type="domain" description="Core-binding (CB)" evidence="3">
    <location>
        <begin position="1"/>
        <end position="72"/>
    </location>
</feature>
<evidence type="ECO:0000256" key="2">
    <source>
        <dbReference type="SAM" id="Phobius"/>
    </source>
</evidence>
<dbReference type="InterPro" id="IPR010998">
    <property type="entry name" value="Integrase_recombinase_N"/>
</dbReference>
<dbReference type="PANTHER" id="PTHR34605:SF3">
    <property type="entry name" value="P CELL-TYPE AGGLUTINATION PROTEIN MAP4-LIKE-RELATED"/>
    <property type="match status" value="1"/>
</dbReference>
<proteinExistence type="predicted"/>
<dbReference type="STRING" id="48698.ENSPFOP00000025675"/>
<keyword evidence="1" id="KW-0238">DNA-binding</keyword>
<feature type="transmembrane region" description="Helical" evidence="2">
    <location>
        <begin position="24"/>
        <end position="45"/>
    </location>
</feature>
<keyword evidence="2" id="KW-1133">Transmembrane helix</keyword>
<dbReference type="PANTHER" id="PTHR34605">
    <property type="entry name" value="PHAGE_INTEGRASE DOMAIN-CONTAINING PROTEIN"/>
    <property type="match status" value="1"/>
</dbReference>
<dbReference type="InterPro" id="IPR044068">
    <property type="entry name" value="CB"/>
</dbReference>
<keyword evidence="2" id="KW-0472">Membrane</keyword>
<dbReference type="GeneTree" id="ENSGT00540000072363"/>
<accession>A0A096M2N4</accession>
<dbReference type="PROSITE" id="PS51900">
    <property type="entry name" value="CB"/>
    <property type="match status" value="1"/>
</dbReference>
<evidence type="ECO:0000256" key="1">
    <source>
        <dbReference type="ARBA" id="ARBA00023125"/>
    </source>
</evidence>
<evidence type="ECO:0000313" key="4">
    <source>
        <dbReference type="Ensembl" id="ENSPFOP00000025675.1"/>
    </source>
</evidence>
<organism evidence="4 5">
    <name type="scientific">Poecilia formosa</name>
    <name type="common">Amazon molly</name>
    <name type="synonym">Limia formosa</name>
    <dbReference type="NCBI Taxonomy" id="48698"/>
    <lineage>
        <taxon>Eukaryota</taxon>
        <taxon>Metazoa</taxon>
        <taxon>Chordata</taxon>
        <taxon>Craniata</taxon>
        <taxon>Vertebrata</taxon>
        <taxon>Euteleostomi</taxon>
        <taxon>Actinopterygii</taxon>
        <taxon>Neopterygii</taxon>
        <taxon>Teleostei</taxon>
        <taxon>Neoteleostei</taxon>
        <taxon>Acanthomorphata</taxon>
        <taxon>Ovalentaria</taxon>
        <taxon>Atherinomorphae</taxon>
        <taxon>Cyprinodontiformes</taxon>
        <taxon>Poeciliidae</taxon>
        <taxon>Poeciliinae</taxon>
        <taxon>Poecilia</taxon>
    </lineage>
</organism>
<dbReference type="GO" id="GO:0003677">
    <property type="term" value="F:DNA binding"/>
    <property type="evidence" value="ECO:0007669"/>
    <property type="project" value="UniProtKB-KW"/>
</dbReference>
<dbReference type="OMA" id="ESICPFD"/>
<dbReference type="InterPro" id="IPR052925">
    <property type="entry name" value="Phage_Integrase-like_Recomb"/>
</dbReference>
<keyword evidence="5" id="KW-1185">Reference proteome</keyword>
<name>A0A096M2N4_POEFO</name>
<sequence length="243" mass="27742">ILSSLAPRTLSAYLSSWNQLKSFLAIYILPIPSFDISTICLFITYSHVVLKIRSSTIQSYLSGINFFFKLSAGTSCPSFFNFYINMLIKIYILSRCILTLCSGYLSNLIDRILEDIFLKAFFCFLRYSEFAPTSPTHNPLIHPSLSDLSIHSYDTLIFNLRRSKTDQFAISCPIYLFRLNSFLSPYEPIQNYVQSRFAANASPHNLLFISDSGKLASRSWFSLHFCQVLLKSGISPDHYSIHS</sequence>
<protein>
    <recommendedName>
        <fullName evidence="3">Core-binding (CB) domain-containing protein</fullName>
    </recommendedName>
</protein>